<evidence type="ECO:0008006" key="5">
    <source>
        <dbReference type="Google" id="ProtNLM"/>
    </source>
</evidence>
<gene>
    <name evidence="3" type="ORF">ACFQWB_01185</name>
</gene>
<evidence type="ECO:0000313" key="4">
    <source>
        <dbReference type="Proteomes" id="UP001596528"/>
    </source>
</evidence>
<evidence type="ECO:0000256" key="2">
    <source>
        <dbReference type="SAM" id="SignalP"/>
    </source>
</evidence>
<sequence>MNKTAAALVLLAMLVAACGKGEANPSAVRADGHAGRHADGHGAGHEGHGDAGARIQADQVSAVWTLADGSKPQANRETAIRIELSAAGRPIEQFDTVHEEKQHLIIVSKDLSFFRHVHPEFKGQGVFEISTVFPRGGQYKLIADFVPTGGSAMTKTEWVSVEGEQAAAEPLRPDASLAKTADGKRIELSFDRLEAGRETTLVFTLKDERTQAPITDLQPYLGAVGHVVILSGDAERYLHVHPIDERASGPEARFATTFPESGVYKLWGQFKHNGEVVTVSFVVRVP</sequence>
<feature type="compositionally biased region" description="Basic and acidic residues" evidence="1">
    <location>
        <begin position="30"/>
        <end position="51"/>
    </location>
</feature>
<feature type="region of interest" description="Disordered" evidence="1">
    <location>
        <begin position="25"/>
        <end position="51"/>
    </location>
</feature>
<name>A0ABW2V2Q3_9BACL</name>
<comment type="caution">
    <text evidence="3">The sequence shown here is derived from an EMBL/GenBank/DDBJ whole genome shotgun (WGS) entry which is preliminary data.</text>
</comment>
<dbReference type="Proteomes" id="UP001596528">
    <property type="component" value="Unassembled WGS sequence"/>
</dbReference>
<protein>
    <recommendedName>
        <fullName evidence="5">YtkA-like</fullName>
    </recommendedName>
</protein>
<dbReference type="PROSITE" id="PS51257">
    <property type="entry name" value="PROKAR_LIPOPROTEIN"/>
    <property type="match status" value="1"/>
</dbReference>
<evidence type="ECO:0000256" key="1">
    <source>
        <dbReference type="SAM" id="MobiDB-lite"/>
    </source>
</evidence>
<evidence type="ECO:0000313" key="3">
    <source>
        <dbReference type="EMBL" id="MFC7748558.1"/>
    </source>
</evidence>
<keyword evidence="4" id="KW-1185">Reference proteome</keyword>
<accession>A0ABW2V2Q3</accession>
<feature type="chain" id="PRO_5045811164" description="YtkA-like" evidence="2">
    <location>
        <begin position="24"/>
        <end position="286"/>
    </location>
</feature>
<organism evidence="3 4">
    <name type="scientific">Paenibacillus thermoaerophilus</name>
    <dbReference type="NCBI Taxonomy" id="1215385"/>
    <lineage>
        <taxon>Bacteria</taxon>
        <taxon>Bacillati</taxon>
        <taxon>Bacillota</taxon>
        <taxon>Bacilli</taxon>
        <taxon>Bacillales</taxon>
        <taxon>Paenibacillaceae</taxon>
        <taxon>Paenibacillus</taxon>
    </lineage>
</organism>
<keyword evidence="2" id="KW-0732">Signal</keyword>
<reference evidence="4" key="1">
    <citation type="journal article" date="2019" name="Int. J. Syst. Evol. Microbiol.">
        <title>The Global Catalogue of Microorganisms (GCM) 10K type strain sequencing project: providing services to taxonomists for standard genome sequencing and annotation.</title>
        <authorList>
            <consortium name="The Broad Institute Genomics Platform"/>
            <consortium name="The Broad Institute Genome Sequencing Center for Infectious Disease"/>
            <person name="Wu L."/>
            <person name="Ma J."/>
        </authorList>
    </citation>
    <scope>NUCLEOTIDE SEQUENCE [LARGE SCALE GENOMIC DNA]</scope>
    <source>
        <strain evidence="4">JCM 18657</strain>
    </source>
</reference>
<proteinExistence type="predicted"/>
<dbReference type="RefSeq" id="WP_138787619.1">
    <property type="nucleotide sequence ID" value="NZ_JBHTGQ010000002.1"/>
</dbReference>
<dbReference type="EMBL" id="JBHTGQ010000002">
    <property type="protein sequence ID" value="MFC7748558.1"/>
    <property type="molecule type" value="Genomic_DNA"/>
</dbReference>
<feature type="signal peptide" evidence="2">
    <location>
        <begin position="1"/>
        <end position="23"/>
    </location>
</feature>